<dbReference type="InterPro" id="IPR016167">
    <property type="entry name" value="FAD-bd_PCMH_sub1"/>
</dbReference>
<proteinExistence type="predicted"/>
<dbReference type="Pfam" id="PF00941">
    <property type="entry name" value="FAD_binding_5"/>
    <property type="match status" value="1"/>
</dbReference>
<name>A0A2T0U3Q4_9SPHI</name>
<dbReference type="PROSITE" id="PS51387">
    <property type="entry name" value="FAD_PCMH"/>
    <property type="match status" value="1"/>
</dbReference>
<evidence type="ECO:0000313" key="4">
    <source>
        <dbReference type="Proteomes" id="UP000238034"/>
    </source>
</evidence>
<dbReference type="Gene3D" id="3.30.43.10">
    <property type="entry name" value="Uridine Diphospho-n-acetylenolpyruvylglucosamine Reductase, domain 2"/>
    <property type="match status" value="1"/>
</dbReference>
<evidence type="ECO:0000259" key="2">
    <source>
        <dbReference type="PROSITE" id="PS51387"/>
    </source>
</evidence>
<dbReference type="InterPro" id="IPR005107">
    <property type="entry name" value="CO_DH_flav_C"/>
</dbReference>
<dbReference type="SMART" id="SM01092">
    <property type="entry name" value="CO_deh_flav_C"/>
    <property type="match status" value="1"/>
</dbReference>
<organism evidence="3 4">
    <name type="scientific">Arcticibacter pallidicorallinus</name>
    <dbReference type="NCBI Taxonomy" id="1259464"/>
    <lineage>
        <taxon>Bacteria</taxon>
        <taxon>Pseudomonadati</taxon>
        <taxon>Bacteroidota</taxon>
        <taxon>Sphingobacteriia</taxon>
        <taxon>Sphingobacteriales</taxon>
        <taxon>Sphingobacteriaceae</taxon>
        <taxon>Arcticibacter</taxon>
    </lineage>
</organism>
<dbReference type="GO" id="GO:0071949">
    <property type="term" value="F:FAD binding"/>
    <property type="evidence" value="ECO:0007669"/>
    <property type="project" value="InterPro"/>
</dbReference>
<dbReference type="InterPro" id="IPR036683">
    <property type="entry name" value="CO_DH_flav_C_dom_sf"/>
</dbReference>
<feature type="domain" description="FAD-binding PCMH-type" evidence="2">
    <location>
        <begin position="1"/>
        <end position="221"/>
    </location>
</feature>
<accession>A0A2T0U3Q4</accession>
<evidence type="ECO:0000313" key="3">
    <source>
        <dbReference type="EMBL" id="PRY52544.1"/>
    </source>
</evidence>
<dbReference type="Gene3D" id="3.30.465.10">
    <property type="match status" value="2"/>
</dbReference>
<dbReference type="Proteomes" id="UP000238034">
    <property type="component" value="Unassembled WGS sequence"/>
</dbReference>
<dbReference type="Gene3D" id="3.30.390.50">
    <property type="entry name" value="CO dehydrogenase flavoprotein, C-terminal domain"/>
    <property type="match status" value="1"/>
</dbReference>
<dbReference type="OrthoDB" id="9814706at2"/>
<reference evidence="3 4" key="1">
    <citation type="submission" date="2018-03" db="EMBL/GenBank/DDBJ databases">
        <title>Genomic Encyclopedia of Type Strains, Phase III (KMG-III): the genomes of soil and plant-associated and newly described type strains.</title>
        <authorList>
            <person name="Whitman W."/>
        </authorList>
    </citation>
    <scope>NUCLEOTIDE SEQUENCE [LARGE SCALE GENOMIC DNA]</scope>
    <source>
        <strain evidence="3 4">CGMCC 1.9313</strain>
    </source>
</reference>
<keyword evidence="1" id="KW-0285">Flavoprotein</keyword>
<keyword evidence="4" id="KW-1185">Reference proteome</keyword>
<dbReference type="InterPro" id="IPR016166">
    <property type="entry name" value="FAD-bd_PCMH"/>
</dbReference>
<dbReference type="AlphaFoldDB" id="A0A2T0U3Q4"/>
<keyword evidence="1" id="KW-0274">FAD</keyword>
<dbReference type="InterPro" id="IPR036318">
    <property type="entry name" value="FAD-bd_PCMH-like_sf"/>
</dbReference>
<dbReference type="GO" id="GO:0016491">
    <property type="term" value="F:oxidoreductase activity"/>
    <property type="evidence" value="ECO:0007669"/>
    <property type="project" value="InterPro"/>
</dbReference>
<comment type="caution">
    <text evidence="3">The sequence shown here is derived from an EMBL/GenBank/DDBJ whole genome shotgun (WGS) entry which is preliminary data.</text>
</comment>
<gene>
    <name evidence="3" type="ORF">B0I27_10510</name>
</gene>
<protein>
    <submittedName>
        <fullName evidence="3">Xanthine dehydrogenase YagS FAD-binding subunit</fullName>
    </submittedName>
</protein>
<dbReference type="PANTHER" id="PTHR42659">
    <property type="entry name" value="XANTHINE DEHYDROGENASE SUBUNIT C-RELATED"/>
    <property type="match status" value="1"/>
</dbReference>
<dbReference type="EMBL" id="PVTH01000005">
    <property type="protein sequence ID" value="PRY52544.1"/>
    <property type="molecule type" value="Genomic_DNA"/>
</dbReference>
<dbReference type="InterPro" id="IPR002346">
    <property type="entry name" value="Mopterin_DH_FAD-bd"/>
</dbReference>
<dbReference type="InterPro" id="IPR051312">
    <property type="entry name" value="Diverse_Substr_Oxidored"/>
</dbReference>
<dbReference type="SUPFAM" id="SSF55447">
    <property type="entry name" value="CO dehydrogenase flavoprotein C-terminal domain-like"/>
    <property type="match status" value="1"/>
</dbReference>
<dbReference type="PANTHER" id="PTHR42659:SF1">
    <property type="entry name" value="OXIDOREDUCTASE"/>
    <property type="match status" value="1"/>
</dbReference>
<dbReference type="RefSeq" id="WP_106292978.1">
    <property type="nucleotide sequence ID" value="NZ_PVTH01000005.1"/>
</dbReference>
<dbReference type="InterPro" id="IPR016169">
    <property type="entry name" value="FAD-bd_PCMH_sub2"/>
</dbReference>
<sequence length="328" mass="35331">MKQFQYVRPTEAGLAINALLKDSGAKFVAGGTNLLDLMKRGIEAPERLVDINRLPLKEITKNDQGFNIGALTLNSSLAEHKDIRKDLPLLSQALLAGASAQLRNMATVGGNLLQRTRCPYFYDTSMPCNKRLPGSGCGALKGFNRMHAIFGASEHCIAVNPSDMNVALSALDAIVQLSGPKGKRNIPIQDFHRLPGDRPELDSVIGKNELITGISIPTSALKHVHYLKIRDRSSYAFALVSVAAALDLEGTTIRWASLAMGGVAHKPWRLTEVETFLAGQQISAGLFQEAGTLAMRGAKAYEHNEFKLKLAPLSIGHALSIASGLVKA</sequence>
<evidence type="ECO:0000256" key="1">
    <source>
        <dbReference type="ARBA" id="ARBA00022827"/>
    </source>
</evidence>
<dbReference type="Pfam" id="PF03450">
    <property type="entry name" value="CO_deh_flav_C"/>
    <property type="match status" value="1"/>
</dbReference>
<dbReference type="SUPFAM" id="SSF56176">
    <property type="entry name" value="FAD-binding/transporter-associated domain-like"/>
    <property type="match status" value="1"/>
</dbReference>